<name>A0A1X0NXM5_9TRYP</name>
<keyword evidence="4" id="KW-1185">Reference proteome</keyword>
<evidence type="ECO:0000256" key="2">
    <source>
        <dbReference type="SAM" id="MobiDB-lite"/>
    </source>
</evidence>
<dbReference type="Proteomes" id="UP000192257">
    <property type="component" value="Unassembled WGS sequence"/>
</dbReference>
<feature type="region of interest" description="Disordered" evidence="2">
    <location>
        <begin position="1"/>
        <end position="20"/>
    </location>
</feature>
<reference evidence="3 4" key="1">
    <citation type="submission" date="2017-03" db="EMBL/GenBank/DDBJ databases">
        <title>An alternative strategy for trypanosome survival in the mammalian bloodstream revealed through genome and transcriptome analysis of the ubiquitous bovine parasite Trypanosoma (Megatrypanum) theileri.</title>
        <authorList>
            <person name="Kelly S."/>
            <person name="Ivens A."/>
            <person name="Mott A."/>
            <person name="O'Neill E."/>
            <person name="Emms D."/>
            <person name="Macleod O."/>
            <person name="Voorheis P."/>
            <person name="Matthews J."/>
            <person name="Matthews K."/>
            <person name="Carrington M."/>
        </authorList>
    </citation>
    <scope>NUCLEOTIDE SEQUENCE [LARGE SCALE GENOMIC DNA]</scope>
    <source>
        <strain evidence="3">Edinburgh</strain>
    </source>
</reference>
<dbReference type="GeneID" id="39985298"/>
<feature type="coiled-coil region" evidence="1">
    <location>
        <begin position="183"/>
        <end position="234"/>
    </location>
</feature>
<dbReference type="RefSeq" id="XP_028883364.1">
    <property type="nucleotide sequence ID" value="XM_029025518.1"/>
</dbReference>
<dbReference type="VEuPathDB" id="TriTrypDB:TM35_000133020"/>
<evidence type="ECO:0000256" key="1">
    <source>
        <dbReference type="SAM" id="Coils"/>
    </source>
</evidence>
<comment type="caution">
    <text evidence="3">The sequence shown here is derived from an EMBL/GenBank/DDBJ whole genome shotgun (WGS) entry which is preliminary data.</text>
</comment>
<evidence type="ECO:0000313" key="4">
    <source>
        <dbReference type="Proteomes" id="UP000192257"/>
    </source>
</evidence>
<evidence type="ECO:0000313" key="3">
    <source>
        <dbReference type="EMBL" id="ORC89298.1"/>
    </source>
</evidence>
<proteinExistence type="predicted"/>
<dbReference type="EMBL" id="NBCO01000013">
    <property type="protein sequence ID" value="ORC89298.1"/>
    <property type="molecule type" value="Genomic_DNA"/>
</dbReference>
<protein>
    <submittedName>
        <fullName evidence="3">Uncharacterized protein</fullName>
    </submittedName>
</protein>
<gene>
    <name evidence="3" type="ORF">TM35_000133020</name>
</gene>
<dbReference type="OrthoDB" id="272604at2759"/>
<accession>A0A1X0NXM5</accession>
<keyword evidence="1" id="KW-0175">Coiled coil</keyword>
<sequence>MSNSNVLTLREESSDLNTQLEQRRSQVRNLELQVLRKEAELRRIKEEQLLLKELHSVNELTLRKRQEQENMESNQRLKISQESLEEVIALENEIKNENKRTAELQEMANTTSRQMEEVEKGIEDISNRLALVKQATGWDKPGINSNDGSLLTNEWMMRKKNLTALHEEQQTVKGLTTLLDERIETLTKELEMQGKKAEELDAAQETLRQKNAHYENLLDQLKSMERLTKKKERLLDASHNRENDDYKTLKLLEGDKKVLYGTLSKFRQTNVANTRSIISLEVRLRELETKLEAVNLFLQQVFADVEEEAPMENVPENAVEVPLKQFEELCHELELSRETLIQRDDQLSAHDAKVEQLEQKTTILRNAIASRATSAQLQVKSKEKEFETLMSHVDYMKAEFDEEYAKLSKENNLLRSKLNQI</sequence>
<organism evidence="3 4">
    <name type="scientific">Trypanosoma theileri</name>
    <dbReference type="NCBI Taxonomy" id="67003"/>
    <lineage>
        <taxon>Eukaryota</taxon>
        <taxon>Discoba</taxon>
        <taxon>Euglenozoa</taxon>
        <taxon>Kinetoplastea</taxon>
        <taxon>Metakinetoplastina</taxon>
        <taxon>Trypanosomatida</taxon>
        <taxon>Trypanosomatidae</taxon>
        <taxon>Trypanosoma</taxon>
    </lineage>
</organism>
<dbReference type="AlphaFoldDB" id="A0A1X0NXM5"/>